<name>A0ABS8HJI9_9XANT</name>
<evidence type="ECO:0000313" key="2">
    <source>
        <dbReference type="EMBL" id="MCC4621879.1"/>
    </source>
</evidence>
<dbReference type="EMBL" id="JAJGQJ010000056">
    <property type="protein sequence ID" value="MCC4621879.1"/>
    <property type="molecule type" value="Genomic_DNA"/>
</dbReference>
<dbReference type="Proteomes" id="UP001199206">
    <property type="component" value="Unassembled WGS sequence"/>
</dbReference>
<comment type="caution">
    <text evidence="2">The sequence shown here is derived from an EMBL/GenBank/DDBJ whole genome shotgun (WGS) entry which is preliminary data.</text>
</comment>
<evidence type="ECO:0000259" key="1">
    <source>
        <dbReference type="Pfam" id="PF19443"/>
    </source>
</evidence>
<dbReference type="RefSeq" id="WP_029219896.1">
    <property type="nucleotide sequence ID" value="NZ_CAWLZN010000001.1"/>
</dbReference>
<feature type="domain" description="DAHL" evidence="1">
    <location>
        <begin position="29"/>
        <end position="126"/>
    </location>
</feature>
<accession>A0ABS8HJI9</accession>
<organism evidence="2 3">
    <name type="scientific">Xanthomonas cassavae CFBP 4642</name>
    <dbReference type="NCBI Taxonomy" id="1219375"/>
    <lineage>
        <taxon>Bacteria</taxon>
        <taxon>Pseudomonadati</taxon>
        <taxon>Pseudomonadota</taxon>
        <taxon>Gammaproteobacteria</taxon>
        <taxon>Lysobacterales</taxon>
        <taxon>Lysobacteraceae</taxon>
        <taxon>Xanthomonas</taxon>
    </lineage>
</organism>
<evidence type="ECO:0000313" key="3">
    <source>
        <dbReference type="Proteomes" id="UP001199206"/>
    </source>
</evidence>
<protein>
    <recommendedName>
        <fullName evidence="1">DAHL domain-containing protein</fullName>
    </recommendedName>
</protein>
<dbReference type="InterPro" id="IPR045812">
    <property type="entry name" value="DAHL"/>
</dbReference>
<gene>
    <name evidence="2" type="ORF">LL965_18060</name>
</gene>
<reference evidence="2 3" key="1">
    <citation type="submission" date="2021-10" db="EMBL/GenBank/DDBJ databases">
        <title>Genome sequencing of Xanthomonas strains from NCPPB.</title>
        <authorList>
            <person name="Hussein R."/>
            <person name="Harrison J."/>
            <person name="Studholme D.J."/>
            <person name="Vicente J."/>
            <person name="Grant M."/>
        </authorList>
    </citation>
    <scope>NUCLEOTIDE SEQUENCE [LARGE SCALE GENOMIC DNA]</scope>
    <source>
        <strain evidence="2 3">NCPPB 101</strain>
    </source>
</reference>
<dbReference type="Pfam" id="PF19443">
    <property type="entry name" value="DAHL"/>
    <property type="match status" value="1"/>
</dbReference>
<proteinExistence type="predicted"/>
<sequence>MKWAAILSALLLAGLIFFSLFMGSLDCDTRRYGPAVDALDALALVDTGIDYDVLKARVSLLRDDDSLVAGDLRARATLQHLRHLASDEPPLLQAIEDLESSYEAKSLQLEVFKSQNSLLSNSLAYF</sequence>
<keyword evidence="3" id="KW-1185">Reference proteome</keyword>